<gene>
    <name evidence="3" type="primary">pglZ</name>
    <name evidence="3" type="ORF">QCO44_08685</name>
</gene>
<dbReference type="InterPro" id="IPR057184">
    <property type="entry name" value="DUF7862"/>
</dbReference>
<sequence length="767" mass="85865">MELNLTAVERYLQDGARTPFFLFAERTDLSEVRRGLQAMGLHLLSLSTLCPSDDRLPLLDDVLQTLKERMRSGEKILLVGLGEYLALRGAAEAQKMLLRLKDLPCAEGALVVLIGGLLALAEVLRADVRIAQGERRMAFFRSEAVSEDGAGQGVSLTVLPPEPHLESAVQGVRSLLALLEEGDAGSYLVQSRQRFLQPLFTMRQADDAFGALALFCAGFSALRSCGTPDEWQMLLREFFAADLDMSVVLARHGLDGDLAQEFSARAERTDFEGWLYFIALRLAGEELSRRHPYLAFAAGQTTAARDLRSAVVSAIADVSLQDERFSAFYRERKMLLRGFSEAELAGFVTKNRRIRAERLYRLTDGTEVEREDVLAALSRDDAGGYDDWKNCAILQEIYPALAAYAADYVFKGCARADELTKYFIAYKRQKLSNCIEEDFLRWVEELAVRRIYNDLPAREALLEAVPQEGAHLFWLDALGVEYLGLITACAKRLGLRIRVQVGRAMLPTITCVNRAFFDQWRGTKEKDARLDDLKHGEKSRYNYTEEKHPIHLAKEIAVIEEMMQHAATQLAAGNCRRFVIASDHGASRLAVRREQEEKYPTDTGGEHSGRCCRMFAGYAHDLPFATEEGGYLVLADYGRFRGSRKASVEVHGGASLEEVLVPLITLEKQGGAVVHVSLADEKVTADRKAGVRFVLFADAPLKSLGVVWQGRFYAAERQDAQHFMVQIAEMRHAGTYRMDVYAEDALLDEIELHVESKGIRMNDDFDF</sequence>
<evidence type="ECO:0000259" key="1">
    <source>
        <dbReference type="Pfam" id="PF25262"/>
    </source>
</evidence>
<feature type="domain" description="DUF7863" evidence="2">
    <location>
        <begin position="223"/>
        <end position="379"/>
    </location>
</feature>
<dbReference type="RefSeq" id="WP_368847431.1">
    <property type="nucleotide sequence ID" value="NZ_CP194411.1"/>
</dbReference>
<dbReference type="NCBIfam" id="NF033445">
    <property type="entry name" value="BREX_PglZ_4"/>
    <property type="match status" value="1"/>
</dbReference>
<evidence type="ECO:0000313" key="3">
    <source>
        <dbReference type="EMBL" id="MEX5285706.1"/>
    </source>
</evidence>
<comment type="caution">
    <text evidence="3">The sequence shown here is derived from an EMBL/GenBank/DDBJ whole genome shotgun (WGS) entry which is preliminary data.</text>
</comment>
<reference evidence="3 4" key="1">
    <citation type="submission" date="2023-04" db="EMBL/GenBank/DDBJ databases">
        <title>Genome Sequence of Selenomonas sputigena ATCC 33150.</title>
        <authorList>
            <person name="Miller D.P."/>
            <person name="Anvari S."/>
            <person name="Polson S.W."/>
            <person name="Macdonald M."/>
            <person name="Mcdowell J.V."/>
        </authorList>
    </citation>
    <scope>NUCLEOTIDE SEQUENCE [LARGE SCALE GENOMIC DNA]</scope>
    <source>
        <strain evidence="3 4">ATCC 33150</strain>
    </source>
</reference>
<accession>A0ABV3X697</accession>
<dbReference type="Pfam" id="PF25262">
    <property type="entry name" value="DUF7862"/>
    <property type="match status" value="1"/>
</dbReference>
<evidence type="ECO:0000259" key="2">
    <source>
        <dbReference type="Pfam" id="PF25263"/>
    </source>
</evidence>
<evidence type="ECO:0000313" key="4">
    <source>
        <dbReference type="Proteomes" id="UP001559623"/>
    </source>
</evidence>
<dbReference type="Pfam" id="PF25263">
    <property type="entry name" value="DUF7863"/>
    <property type="match status" value="1"/>
</dbReference>
<dbReference type="Proteomes" id="UP001559623">
    <property type="component" value="Unassembled WGS sequence"/>
</dbReference>
<protein>
    <submittedName>
        <fullName evidence="3">BREX-4 system phosphatase PglZ</fullName>
    </submittedName>
</protein>
<proteinExistence type="predicted"/>
<organism evidence="3 4">
    <name type="scientific">Selenomonas sputigena</name>
    <dbReference type="NCBI Taxonomy" id="69823"/>
    <lineage>
        <taxon>Bacteria</taxon>
        <taxon>Bacillati</taxon>
        <taxon>Bacillota</taxon>
        <taxon>Negativicutes</taxon>
        <taxon>Selenomonadales</taxon>
        <taxon>Selenomonadaceae</taxon>
        <taxon>Selenomonas</taxon>
    </lineage>
</organism>
<name>A0ABV3X697_9FIRM</name>
<keyword evidence="4" id="KW-1185">Reference proteome</keyword>
<feature type="domain" description="DUF7862" evidence="1">
    <location>
        <begin position="675"/>
        <end position="756"/>
    </location>
</feature>
<dbReference type="EMBL" id="JARVLH010000005">
    <property type="protein sequence ID" value="MEX5285706.1"/>
    <property type="molecule type" value="Genomic_DNA"/>
</dbReference>
<dbReference type="InterPro" id="IPR057185">
    <property type="entry name" value="DUF7863"/>
</dbReference>